<organism evidence="1 2">
    <name type="scientific">Mucilaginibacter aquariorum</name>
    <dbReference type="NCBI Taxonomy" id="2967225"/>
    <lineage>
        <taxon>Bacteria</taxon>
        <taxon>Pseudomonadati</taxon>
        <taxon>Bacteroidota</taxon>
        <taxon>Sphingobacteriia</taxon>
        <taxon>Sphingobacteriales</taxon>
        <taxon>Sphingobacteriaceae</taxon>
        <taxon>Mucilaginibacter</taxon>
    </lineage>
</organism>
<dbReference type="Proteomes" id="UP001204376">
    <property type="component" value="Unassembled WGS sequence"/>
</dbReference>
<evidence type="ECO:0000313" key="1">
    <source>
        <dbReference type="EMBL" id="MCQ6957680.1"/>
    </source>
</evidence>
<reference evidence="1 2" key="1">
    <citation type="submission" date="2022-07" db="EMBL/GenBank/DDBJ databases">
        <title>Mucilaginibacter sp. JC4.</title>
        <authorList>
            <person name="Le V."/>
            <person name="Ko S.-R."/>
            <person name="Ahn C.-Y."/>
            <person name="Oh H.-M."/>
        </authorList>
    </citation>
    <scope>NUCLEOTIDE SEQUENCE [LARGE SCALE GENOMIC DNA]</scope>
    <source>
        <strain evidence="1 2">JC4</strain>
    </source>
</reference>
<evidence type="ECO:0000313" key="2">
    <source>
        <dbReference type="Proteomes" id="UP001204376"/>
    </source>
</evidence>
<gene>
    <name evidence="1" type="ORF">NPE20_06920</name>
</gene>
<proteinExistence type="predicted"/>
<name>A0ABT1SZP5_9SPHI</name>
<dbReference type="RefSeq" id="WP_256537877.1">
    <property type="nucleotide sequence ID" value="NZ_JANHOH010000001.1"/>
</dbReference>
<keyword evidence="2" id="KW-1185">Reference proteome</keyword>
<accession>A0ABT1SZP5</accession>
<sequence>MDRSFLKGAKQVEIKRKNGHQLTVRVEPELRVKGELSPDGAVTFELSRENYGMFELFHVKVPGYQAPEPMPQGRLLFDTGR</sequence>
<protein>
    <submittedName>
        <fullName evidence="1">Uncharacterized protein</fullName>
    </submittedName>
</protein>
<dbReference type="EMBL" id="JANHOH010000001">
    <property type="protein sequence ID" value="MCQ6957680.1"/>
    <property type="molecule type" value="Genomic_DNA"/>
</dbReference>
<comment type="caution">
    <text evidence="1">The sequence shown here is derived from an EMBL/GenBank/DDBJ whole genome shotgun (WGS) entry which is preliminary data.</text>
</comment>